<evidence type="ECO:0000313" key="3">
    <source>
        <dbReference type="Proteomes" id="UP000466906"/>
    </source>
</evidence>
<evidence type="ECO:0000256" key="1">
    <source>
        <dbReference type="SAM" id="SignalP"/>
    </source>
</evidence>
<evidence type="ECO:0008006" key="4">
    <source>
        <dbReference type="Google" id="ProtNLM"/>
    </source>
</evidence>
<dbReference type="EMBL" id="AP022565">
    <property type="protein sequence ID" value="BBX26078.1"/>
    <property type="molecule type" value="Genomic_DNA"/>
</dbReference>
<keyword evidence="1" id="KW-0732">Signal</keyword>
<proteinExistence type="predicted"/>
<name>A0A6N4UNV8_9MYCO</name>
<reference evidence="2 3" key="1">
    <citation type="journal article" date="2019" name="Emerg. Microbes Infect.">
        <title>Comprehensive subspecies identification of 175 nontuberculous mycobacteria species based on 7547 genomic profiles.</title>
        <authorList>
            <person name="Matsumoto Y."/>
            <person name="Kinjo T."/>
            <person name="Motooka D."/>
            <person name="Nabeya D."/>
            <person name="Jung N."/>
            <person name="Uechi K."/>
            <person name="Horii T."/>
            <person name="Iida T."/>
            <person name="Fujita J."/>
            <person name="Nakamura S."/>
        </authorList>
    </citation>
    <scope>NUCLEOTIDE SEQUENCE [LARGE SCALE GENOMIC DNA]</scope>
    <source>
        <strain evidence="2 3">JCM 12272</strain>
    </source>
</reference>
<keyword evidence="3" id="KW-1185">Reference proteome</keyword>
<protein>
    <recommendedName>
        <fullName evidence="4">Lipoprotein LppU</fullName>
    </recommendedName>
</protein>
<accession>A0A6N4UNV8</accession>
<dbReference type="PROSITE" id="PS51257">
    <property type="entry name" value="PROKAR_LIPOPROTEIN"/>
    <property type="match status" value="1"/>
</dbReference>
<dbReference type="AlphaFoldDB" id="A0A6N4UNV8"/>
<feature type="signal peptide" evidence="1">
    <location>
        <begin position="1"/>
        <end position="17"/>
    </location>
</feature>
<dbReference type="KEGG" id="malv:MALV_12030"/>
<evidence type="ECO:0000313" key="2">
    <source>
        <dbReference type="EMBL" id="BBX26078.1"/>
    </source>
</evidence>
<sequence>MVHLRVRWPAVSGTVFAASALFSGCHSAPGPVTESAPAVTPHFRSVSDVVNRQVTGPTSFSAPSGNVQCYLDATTARCDIDERNWAPPLRPASCASDYGHGITLNPGRPAQFVCAGGARPSAGVPLGDHDSVTAGTLRCESVAAGITCRDTKTRRGFTLSRAAYHLF</sequence>
<feature type="chain" id="PRO_5027118918" description="Lipoprotein LppU" evidence="1">
    <location>
        <begin position="18"/>
        <end position="167"/>
    </location>
</feature>
<gene>
    <name evidence="2" type="ORF">MALV_12030</name>
</gene>
<organism evidence="2 3">
    <name type="scientific">Mycolicibacterium alvei</name>
    <dbReference type="NCBI Taxonomy" id="67081"/>
    <lineage>
        <taxon>Bacteria</taxon>
        <taxon>Bacillati</taxon>
        <taxon>Actinomycetota</taxon>
        <taxon>Actinomycetes</taxon>
        <taxon>Mycobacteriales</taxon>
        <taxon>Mycobacteriaceae</taxon>
        <taxon>Mycolicibacterium</taxon>
    </lineage>
</organism>
<dbReference type="Proteomes" id="UP000466906">
    <property type="component" value="Chromosome"/>
</dbReference>